<dbReference type="Gene3D" id="1.10.150.130">
    <property type="match status" value="1"/>
</dbReference>
<reference evidence="4" key="2">
    <citation type="journal article" date="2021" name="PeerJ">
        <title>Extensive microbial diversity within the chicken gut microbiome revealed by metagenomics and culture.</title>
        <authorList>
            <person name="Gilroy R."/>
            <person name="Ravi A."/>
            <person name="Getino M."/>
            <person name="Pursley I."/>
            <person name="Horton D.L."/>
            <person name="Alikhan N.F."/>
            <person name="Baker D."/>
            <person name="Gharbi K."/>
            <person name="Hall N."/>
            <person name="Watson M."/>
            <person name="Adriaenssens E.M."/>
            <person name="Foster-Nyarko E."/>
            <person name="Jarju S."/>
            <person name="Secka A."/>
            <person name="Antonio M."/>
            <person name="Oren A."/>
            <person name="Chaudhuri R.R."/>
            <person name="La Ragione R."/>
            <person name="Hildebrand F."/>
            <person name="Pallen M.J."/>
        </authorList>
    </citation>
    <scope>NUCLEOTIDE SEQUENCE</scope>
    <source>
        <strain evidence="4">ChiHcec3-6078</strain>
    </source>
</reference>
<feature type="non-terminal residue" evidence="4">
    <location>
        <position position="1"/>
    </location>
</feature>
<dbReference type="SUPFAM" id="SSF56349">
    <property type="entry name" value="DNA breaking-rejoining enzymes"/>
    <property type="match status" value="1"/>
</dbReference>
<evidence type="ECO:0000313" key="5">
    <source>
        <dbReference type="Proteomes" id="UP000824090"/>
    </source>
</evidence>
<dbReference type="CDD" id="cd01189">
    <property type="entry name" value="INT_ICEBs1_C_like"/>
    <property type="match status" value="1"/>
</dbReference>
<dbReference type="AlphaFoldDB" id="A0A9D1I0S0"/>
<accession>A0A9D1I0S0</accession>
<reference evidence="4" key="1">
    <citation type="submission" date="2020-10" db="EMBL/GenBank/DDBJ databases">
        <authorList>
            <person name="Gilroy R."/>
        </authorList>
    </citation>
    <scope>NUCLEOTIDE SEQUENCE</scope>
    <source>
        <strain evidence="4">ChiHcec3-6078</strain>
    </source>
</reference>
<dbReference type="InterPro" id="IPR050090">
    <property type="entry name" value="Tyrosine_recombinase_XerCD"/>
</dbReference>
<keyword evidence="2" id="KW-0233">DNA recombination</keyword>
<dbReference type="PANTHER" id="PTHR30349">
    <property type="entry name" value="PHAGE INTEGRASE-RELATED"/>
    <property type="match status" value="1"/>
</dbReference>
<dbReference type="Gene3D" id="1.10.443.10">
    <property type="entry name" value="Intergrase catalytic core"/>
    <property type="match status" value="1"/>
</dbReference>
<keyword evidence="1" id="KW-0238">DNA-binding</keyword>
<dbReference type="Proteomes" id="UP000824090">
    <property type="component" value="Unassembled WGS sequence"/>
</dbReference>
<dbReference type="InterPro" id="IPR010998">
    <property type="entry name" value="Integrase_recombinase_N"/>
</dbReference>
<evidence type="ECO:0000259" key="3">
    <source>
        <dbReference type="PROSITE" id="PS51898"/>
    </source>
</evidence>
<feature type="domain" description="Tyr recombinase" evidence="3">
    <location>
        <begin position="92"/>
        <end position="290"/>
    </location>
</feature>
<dbReference type="InterPro" id="IPR025269">
    <property type="entry name" value="SAM-like_dom"/>
</dbReference>
<dbReference type="PANTHER" id="PTHR30349:SF91">
    <property type="entry name" value="INTA PROTEIN"/>
    <property type="match status" value="1"/>
</dbReference>
<dbReference type="EMBL" id="DVMP01000027">
    <property type="protein sequence ID" value="HIU25113.1"/>
    <property type="molecule type" value="Genomic_DNA"/>
</dbReference>
<evidence type="ECO:0000256" key="2">
    <source>
        <dbReference type="ARBA" id="ARBA00023172"/>
    </source>
</evidence>
<evidence type="ECO:0000313" key="4">
    <source>
        <dbReference type="EMBL" id="HIU25113.1"/>
    </source>
</evidence>
<organism evidence="4 5">
    <name type="scientific">Candidatus Allocopromorpha excrementigallinarum</name>
    <dbReference type="NCBI Taxonomy" id="2840742"/>
    <lineage>
        <taxon>Bacteria</taxon>
        <taxon>Bacillati</taxon>
        <taxon>Bacillota</taxon>
        <taxon>Clostridia</taxon>
        <taxon>Eubacteriales</taxon>
        <taxon>Eubacteriaceae</taxon>
        <taxon>Eubacteriaceae incertae sedis</taxon>
        <taxon>Candidatus Allocopromorpha</taxon>
    </lineage>
</organism>
<dbReference type="GO" id="GO:0003677">
    <property type="term" value="F:DNA binding"/>
    <property type="evidence" value="ECO:0007669"/>
    <property type="project" value="UniProtKB-KW"/>
</dbReference>
<dbReference type="Pfam" id="PF00589">
    <property type="entry name" value="Phage_integrase"/>
    <property type="match status" value="1"/>
</dbReference>
<proteinExistence type="predicted"/>
<protein>
    <submittedName>
        <fullName evidence="4">Site-specific integrase</fullName>
    </submittedName>
</protein>
<name>A0A9D1I0S0_9FIRM</name>
<gene>
    <name evidence="4" type="ORF">IAC50_01260</name>
</gene>
<dbReference type="InterPro" id="IPR011010">
    <property type="entry name" value="DNA_brk_join_enz"/>
</dbReference>
<comment type="caution">
    <text evidence="4">The sequence shown here is derived from an EMBL/GenBank/DDBJ whole genome shotgun (WGS) entry which is preliminary data.</text>
</comment>
<dbReference type="GO" id="GO:0006310">
    <property type="term" value="P:DNA recombination"/>
    <property type="evidence" value="ECO:0007669"/>
    <property type="project" value="UniProtKB-KW"/>
</dbReference>
<dbReference type="InterPro" id="IPR002104">
    <property type="entry name" value="Integrase_catalytic"/>
</dbReference>
<dbReference type="InterPro" id="IPR013762">
    <property type="entry name" value="Integrase-like_cat_sf"/>
</dbReference>
<dbReference type="GO" id="GO:0015074">
    <property type="term" value="P:DNA integration"/>
    <property type="evidence" value="ECO:0007669"/>
    <property type="project" value="InterPro"/>
</dbReference>
<dbReference type="Pfam" id="PF13102">
    <property type="entry name" value="Phage_int_SAM_5"/>
    <property type="match status" value="1"/>
</dbReference>
<evidence type="ECO:0000256" key="1">
    <source>
        <dbReference type="ARBA" id="ARBA00023125"/>
    </source>
</evidence>
<dbReference type="PROSITE" id="PS51898">
    <property type="entry name" value="TYR_RECOMBINASE"/>
    <property type="match status" value="1"/>
</dbReference>
<sequence>TSTLDRYDDLLDRIIPKLGGYKLNKITPPILNDFYEYLAEEGKNARTKKGLSPKTIKEHHNLIASILDMACDDELIPRNPARKAKPPKVTSPEIESFDMETIKEIRKCLDNEPLKWKLLTCTLIVTGARRGEILGLKWEDLEGDMLHIKRAILYSRNKGIYEDSVKTESSKRYYKLPASIVDMFQEHKTQQNREKEKYGDAYTPSPYIFTKILGGPMHPDSITDYLRKFSKRYGLPHINPHKFRHTAASILIAEGEDPVTVSHYLGHSNPTVTTSIYAHAFSEKQIKAAEILGEKLLE</sequence>